<dbReference type="Gene3D" id="3.20.20.20">
    <property type="entry name" value="Dihydropteroate synthase-like"/>
    <property type="match status" value="1"/>
</dbReference>
<keyword evidence="5" id="KW-0808">Transferase</keyword>
<feature type="domain" description="Pterin-binding" evidence="9">
    <location>
        <begin position="119"/>
        <end position="371"/>
    </location>
</feature>
<dbReference type="GO" id="GO:0046654">
    <property type="term" value="P:tetrahydrofolate biosynthetic process"/>
    <property type="evidence" value="ECO:0007669"/>
    <property type="project" value="TreeGrafter"/>
</dbReference>
<evidence type="ECO:0000256" key="1">
    <source>
        <dbReference type="ARBA" id="ARBA00000012"/>
    </source>
</evidence>
<dbReference type="Proteomes" id="UP000005010">
    <property type="component" value="Chromosome"/>
</dbReference>
<dbReference type="InterPro" id="IPR011005">
    <property type="entry name" value="Dihydropteroate_synth-like_sf"/>
</dbReference>
<evidence type="ECO:0000313" key="10">
    <source>
        <dbReference type="EMBL" id="AFI03806.1"/>
    </source>
</evidence>
<dbReference type="eggNOG" id="COG0294">
    <property type="taxonomic scope" value="Bacteria"/>
</dbReference>
<dbReference type="PANTHER" id="PTHR20941">
    <property type="entry name" value="FOLATE SYNTHESIS PROTEINS"/>
    <property type="match status" value="1"/>
</dbReference>
<comment type="cofactor">
    <cofactor evidence="2">
        <name>Mg(2+)</name>
        <dbReference type="ChEBI" id="CHEBI:18420"/>
    </cofactor>
</comment>
<reference evidence="11" key="1">
    <citation type="submission" date="2012-04" db="EMBL/GenBank/DDBJ databases">
        <title>Complete genome sequence of Helicobacter cetorum strain MIT 00-7128.</title>
        <authorList>
            <person name="Kersulyte D."/>
            <person name="Berg D.E."/>
        </authorList>
    </citation>
    <scope>NUCLEOTIDE SEQUENCE [LARGE SCALE GENOMIC DNA]</scope>
    <source>
        <strain evidence="11">MIT 00-7128</strain>
    </source>
</reference>
<dbReference type="KEGG" id="hce:HCW_02625"/>
<organism evidence="10 11">
    <name type="scientific">Helicobacter cetorum (strain ATCC BAA-429 / MIT 00-7128)</name>
    <dbReference type="NCBI Taxonomy" id="182217"/>
    <lineage>
        <taxon>Bacteria</taxon>
        <taxon>Pseudomonadati</taxon>
        <taxon>Campylobacterota</taxon>
        <taxon>Epsilonproteobacteria</taxon>
        <taxon>Campylobacterales</taxon>
        <taxon>Helicobacteraceae</taxon>
        <taxon>Helicobacter</taxon>
    </lineage>
</organism>
<dbReference type="Pfam" id="PF00809">
    <property type="entry name" value="Pterin_bind"/>
    <property type="match status" value="1"/>
</dbReference>
<dbReference type="GO" id="GO:0046872">
    <property type="term" value="F:metal ion binding"/>
    <property type="evidence" value="ECO:0007669"/>
    <property type="project" value="UniProtKB-KW"/>
</dbReference>
<evidence type="ECO:0000256" key="2">
    <source>
        <dbReference type="ARBA" id="ARBA00001946"/>
    </source>
</evidence>
<keyword evidence="8" id="KW-0289">Folate biosynthesis</keyword>
<dbReference type="HOGENOM" id="CLU_008023_1_0_7"/>
<evidence type="ECO:0000256" key="5">
    <source>
        <dbReference type="ARBA" id="ARBA00022679"/>
    </source>
</evidence>
<dbReference type="PIRSF" id="PIRSF000501">
    <property type="entry name" value="DHPS_Campy_prd"/>
    <property type="match status" value="1"/>
</dbReference>
<dbReference type="GO" id="GO:0046656">
    <property type="term" value="P:folic acid biosynthetic process"/>
    <property type="evidence" value="ECO:0007669"/>
    <property type="project" value="UniProtKB-KW"/>
</dbReference>
<dbReference type="GO" id="GO:0004156">
    <property type="term" value="F:dihydropteroate synthase activity"/>
    <property type="evidence" value="ECO:0007669"/>
    <property type="project" value="UniProtKB-EC"/>
</dbReference>
<gene>
    <name evidence="10" type="ordered locus">HCW_02625</name>
</gene>
<accession>I0ELI7</accession>
<evidence type="ECO:0000256" key="3">
    <source>
        <dbReference type="ARBA" id="ARBA00004763"/>
    </source>
</evidence>
<dbReference type="InterPro" id="IPR006390">
    <property type="entry name" value="DHP_synth_dom"/>
</dbReference>
<comment type="catalytic activity">
    <reaction evidence="1">
        <text>(7,8-dihydropterin-6-yl)methyl diphosphate + 4-aminobenzoate = 7,8-dihydropteroate + diphosphate</text>
        <dbReference type="Rhea" id="RHEA:19949"/>
        <dbReference type="ChEBI" id="CHEBI:17836"/>
        <dbReference type="ChEBI" id="CHEBI:17839"/>
        <dbReference type="ChEBI" id="CHEBI:33019"/>
        <dbReference type="ChEBI" id="CHEBI:72950"/>
        <dbReference type="EC" id="2.5.1.15"/>
    </reaction>
</comment>
<dbReference type="EC" id="2.5.1.15" evidence="4"/>
<evidence type="ECO:0000256" key="6">
    <source>
        <dbReference type="ARBA" id="ARBA00022723"/>
    </source>
</evidence>
<keyword evidence="11" id="KW-1185">Reference proteome</keyword>
<evidence type="ECO:0000259" key="9">
    <source>
        <dbReference type="PROSITE" id="PS50972"/>
    </source>
</evidence>
<dbReference type="CDD" id="cd00739">
    <property type="entry name" value="DHPS"/>
    <property type="match status" value="1"/>
</dbReference>
<dbReference type="NCBIfam" id="TIGR01496">
    <property type="entry name" value="DHPS"/>
    <property type="match status" value="1"/>
</dbReference>
<dbReference type="RefSeq" id="WP_014660678.1">
    <property type="nucleotide sequence ID" value="NC_017737.1"/>
</dbReference>
<dbReference type="InterPro" id="IPR045031">
    <property type="entry name" value="DHP_synth-like"/>
</dbReference>
<sequence length="380" mass="42956">MTLKRLNPNALKTALHNIGSEKIAQAHMLKKGVSLVFEIKDLPLSATLILKQEALSVGGDFATPKDCILAKKPFYDGILIVNAKQLERLITKCYSQPFGLKTLAQELKNHLKSPKPNAPQIMAILNLTPDSFYEKSRFDNKNAIEEIYQHLEKGITLIDIGAASSKPGSEIIDPKIEQKRLKEVLYEIKSQKLYEHAKFSIDTYHASTAKMALEHHFSVLNDVSGFSSVEMLEVARDYKPTCVLMHAKKTPKDMQENVFYHNLFDEMDIFFKDKLEILEKYALKDIILDIGFGFAKLKEHNLALIKHLSHFLKFKKPLLVGASRKNTIGLITGREVEKRLSGTLALHLMALQNGASILRVHDVDEHIDLIKVFNSLEESI</sequence>
<dbReference type="InterPro" id="IPR000489">
    <property type="entry name" value="Pterin-binding_dom"/>
</dbReference>
<dbReference type="AlphaFoldDB" id="I0ELI7"/>
<dbReference type="PANTHER" id="PTHR20941:SF1">
    <property type="entry name" value="FOLIC ACID SYNTHESIS PROTEIN FOL1"/>
    <property type="match status" value="1"/>
</dbReference>
<dbReference type="SUPFAM" id="SSF51717">
    <property type="entry name" value="Dihydropteroate synthetase-like"/>
    <property type="match status" value="1"/>
</dbReference>
<dbReference type="EMBL" id="CP003479">
    <property type="protein sequence ID" value="AFI03806.1"/>
    <property type="molecule type" value="Genomic_DNA"/>
</dbReference>
<name>I0ELI7_HELC0</name>
<dbReference type="PATRIC" id="fig|182217.3.peg.550"/>
<dbReference type="GO" id="GO:0005829">
    <property type="term" value="C:cytosol"/>
    <property type="evidence" value="ECO:0007669"/>
    <property type="project" value="TreeGrafter"/>
</dbReference>
<dbReference type="PROSITE" id="PS50972">
    <property type="entry name" value="PTERIN_BINDING"/>
    <property type="match status" value="1"/>
</dbReference>
<proteinExistence type="predicted"/>
<comment type="pathway">
    <text evidence="3">Cofactor biosynthesis; tetrahydrofolate biosynthesis; 7,8-dihydrofolate from 2-amino-4-hydroxy-6-hydroxymethyl-7,8-dihydropteridine diphosphate and 4-aminobenzoate: step 1/2.</text>
</comment>
<evidence type="ECO:0000256" key="7">
    <source>
        <dbReference type="ARBA" id="ARBA00022842"/>
    </source>
</evidence>
<evidence type="ECO:0000256" key="8">
    <source>
        <dbReference type="ARBA" id="ARBA00022909"/>
    </source>
</evidence>
<evidence type="ECO:0000313" key="11">
    <source>
        <dbReference type="Proteomes" id="UP000005010"/>
    </source>
</evidence>
<keyword evidence="6" id="KW-0479">Metal-binding</keyword>
<dbReference type="InterPro" id="IPR016227">
    <property type="entry name" value="Dihydropteroate_synthase_prd"/>
</dbReference>
<evidence type="ECO:0000256" key="4">
    <source>
        <dbReference type="ARBA" id="ARBA00012458"/>
    </source>
</evidence>
<dbReference type="STRING" id="182217.HCW_02625"/>
<dbReference type="PROSITE" id="PS50007">
    <property type="entry name" value="PIPLC_X_DOMAIN"/>
    <property type="match status" value="1"/>
</dbReference>
<protein>
    <recommendedName>
        <fullName evidence="4">dihydropteroate synthase</fullName>
        <ecNumber evidence="4">2.5.1.15</ecNumber>
    </recommendedName>
</protein>
<keyword evidence="7" id="KW-0460">Magnesium</keyword>